<dbReference type="Proteomes" id="UP000887576">
    <property type="component" value="Unplaced"/>
</dbReference>
<protein>
    <submittedName>
        <fullName evidence="2">BZIP domain-containing protein</fullName>
    </submittedName>
</protein>
<evidence type="ECO:0000313" key="1">
    <source>
        <dbReference type="Proteomes" id="UP000887576"/>
    </source>
</evidence>
<accession>A0AC34RAU1</accession>
<reference evidence="2" key="1">
    <citation type="submission" date="2022-11" db="UniProtKB">
        <authorList>
            <consortium name="WormBaseParasite"/>
        </authorList>
    </citation>
    <scope>IDENTIFICATION</scope>
</reference>
<dbReference type="WBParaSite" id="JU765_v2.g4953.t1">
    <property type="protein sequence ID" value="JU765_v2.g4953.t1"/>
    <property type="gene ID" value="JU765_v2.g4953"/>
</dbReference>
<name>A0AC34RAU1_9BILA</name>
<proteinExistence type="predicted"/>
<organism evidence="1 2">
    <name type="scientific">Panagrolaimus sp. JU765</name>
    <dbReference type="NCBI Taxonomy" id="591449"/>
    <lineage>
        <taxon>Eukaryota</taxon>
        <taxon>Metazoa</taxon>
        <taxon>Ecdysozoa</taxon>
        <taxon>Nematoda</taxon>
        <taxon>Chromadorea</taxon>
        <taxon>Rhabditida</taxon>
        <taxon>Tylenchina</taxon>
        <taxon>Panagrolaimomorpha</taxon>
        <taxon>Panagrolaimoidea</taxon>
        <taxon>Panagrolaimidae</taxon>
        <taxon>Panagrolaimus</taxon>
    </lineage>
</organism>
<sequence length="263" mass="30182">MTTHVPEGPNLDESTGLCEIQRPIPVFPGRQMVSSNNLMCPTPETILAAFNEIIKRASQTTNSELDHSKLNSPELFVDVCGEDNSTFNQSPIDLCSQASHSATEASSSPSPRSNSAHSRRSSASQEAKDRRSIPLPPTRVYRRVTDDIRESDEYKTKRLRNNDAVRRSRENSKMKREQERQRYDELLQKYNNLIDYVRKTCGTLPDFELNVYVYKDKICKVFFHRSIIQVQSNNFPIPMIHELAFTKCSWIYISHGNLMFCTV</sequence>
<evidence type="ECO:0000313" key="2">
    <source>
        <dbReference type="WBParaSite" id="JU765_v2.g4953.t1"/>
    </source>
</evidence>